<evidence type="ECO:0000256" key="1">
    <source>
        <dbReference type="SAM" id="SignalP"/>
    </source>
</evidence>
<organism evidence="2 3">
    <name type="scientific">Callosobruchus maculatus</name>
    <name type="common">Southern cowpea weevil</name>
    <name type="synonym">Pulse bruchid</name>
    <dbReference type="NCBI Taxonomy" id="64391"/>
    <lineage>
        <taxon>Eukaryota</taxon>
        <taxon>Metazoa</taxon>
        <taxon>Ecdysozoa</taxon>
        <taxon>Arthropoda</taxon>
        <taxon>Hexapoda</taxon>
        <taxon>Insecta</taxon>
        <taxon>Pterygota</taxon>
        <taxon>Neoptera</taxon>
        <taxon>Endopterygota</taxon>
        <taxon>Coleoptera</taxon>
        <taxon>Polyphaga</taxon>
        <taxon>Cucujiformia</taxon>
        <taxon>Chrysomeloidea</taxon>
        <taxon>Chrysomelidae</taxon>
        <taxon>Bruchinae</taxon>
        <taxon>Bruchini</taxon>
        <taxon>Callosobruchus</taxon>
    </lineage>
</organism>
<gene>
    <name evidence="2" type="ORF">CALMAC_LOCUS16723</name>
</gene>
<name>A0A653DG56_CALMS</name>
<reference evidence="2 3" key="1">
    <citation type="submission" date="2019-01" db="EMBL/GenBank/DDBJ databases">
        <authorList>
            <person name="Sayadi A."/>
        </authorList>
    </citation>
    <scope>NUCLEOTIDE SEQUENCE [LARGE SCALE GENOMIC DNA]</scope>
</reference>
<evidence type="ECO:0000313" key="2">
    <source>
        <dbReference type="EMBL" id="VEN58337.1"/>
    </source>
</evidence>
<sequence length="122" mass="13775">MNIPESTLTILLVFICILTLCDLYKCNIIFMCDCLVRYNQMKTMTLPAAMVLSGMPREHFGEDFSTVFDQATVLLKSPSLSSTASFRSAESGFSSLSSIDSMERGLDYYLEVIDKLEERFKV</sequence>
<feature type="signal peptide" evidence="1">
    <location>
        <begin position="1"/>
        <end position="23"/>
    </location>
</feature>
<dbReference type="Proteomes" id="UP000410492">
    <property type="component" value="Unassembled WGS sequence"/>
</dbReference>
<feature type="chain" id="PRO_5024871051" evidence="1">
    <location>
        <begin position="24"/>
        <end position="122"/>
    </location>
</feature>
<accession>A0A653DG56</accession>
<dbReference type="OrthoDB" id="6819088at2759"/>
<dbReference type="AlphaFoldDB" id="A0A653DG56"/>
<protein>
    <submittedName>
        <fullName evidence="2">Uncharacterized protein</fullName>
    </submittedName>
</protein>
<evidence type="ECO:0000313" key="3">
    <source>
        <dbReference type="Proteomes" id="UP000410492"/>
    </source>
</evidence>
<feature type="non-terminal residue" evidence="2">
    <location>
        <position position="122"/>
    </location>
</feature>
<proteinExistence type="predicted"/>
<keyword evidence="1" id="KW-0732">Signal</keyword>
<dbReference type="EMBL" id="CAACVG010011552">
    <property type="protein sequence ID" value="VEN58337.1"/>
    <property type="molecule type" value="Genomic_DNA"/>
</dbReference>
<keyword evidence="3" id="KW-1185">Reference proteome</keyword>